<dbReference type="PaxDb" id="3847-GLYMA19G32520.2"/>
<keyword evidence="4" id="KW-0804">Transcription</keyword>
<dbReference type="Proteomes" id="UP000008827">
    <property type="component" value="Chromosome 19"/>
</dbReference>
<dbReference type="PROSITE" id="PS51032">
    <property type="entry name" value="AP2_ERF"/>
    <property type="match status" value="1"/>
</dbReference>
<feature type="region of interest" description="Disordered" evidence="6">
    <location>
        <begin position="376"/>
        <end position="405"/>
    </location>
</feature>
<dbReference type="AlphaFoldDB" id="K7MYE1"/>
<evidence type="ECO:0000259" key="7">
    <source>
        <dbReference type="PROSITE" id="PS51032"/>
    </source>
</evidence>
<dbReference type="eggNOG" id="ENOG502QQW2">
    <property type="taxonomic scope" value="Eukaryota"/>
</dbReference>
<protein>
    <recommendedName>
        <fullName evidence="7">AP2/ERF domain-containing protein</fullName>
    </recommendedName>
</protein>
<keyword evidence="2" id="KW-0805">Transcription regulation</keyword>
<dbReference type="PANTHER" id="PTHR32467:SF81">
    <property type="entry name" value="OS06G0145700 PROTEIN"/>
    <property type="match status" value="1"/>
</dbReference>
<name>K7MYE1_SOYBN</name>
<feature type="compositionally biased region" description="Polar residues" evidence="6">
    <location>
        <begin position="376"/>
        <end position="401"/>
    </location>
</feature>
<evidence type="ECO:0000256" key="3">
    <source>
        <dbReference type="ARBA" id="ARBA00023125"/>
    </source>
</evidence>
<dbReference type="GO" id="GO:0005634">
    <property type="term" value="C:nucleus"/>
    <property type="evidence" value="ECO:0007669"/>
    <property type="project" value="UniProtKB-SubCell"/>
</dbReference>
<reference evidence="8 9" key="1">
    <citation type="journal article" date="2010" name="Nature">
        <title>Genome sequence of the palaeopolyploid soybean.</title>
        <authorList>
            <person name="Schmutz J."/>
            <person name="Cannon S.B."/>
            <person name="Schlueter J."/>
            <person name="Ma J."/>
            <person name="Mitros T."/>
            <person name="Nelson W."/>
            <person name="Hyten D.L."/>
            <person name="Song Q."/>
            <person name="Thelen J.J."/>
            <person name="Cheng J."/>
            <person name="Xu D."/>
            <person name="Hellsten U."/>
            <person name="May G.D."/>
            <person name="Yu Y."/>
            <person name="Sakurai T."/>
            <person name="Umezawa T."/>
            <person name="Bhattacharyya M.K."/>
            <person name="Sandhu D."/>
            <person name="Valliyodan B."/>
            <person name="Lindquist E."/>
            <person name="Peto M."/>
            <person name="Grant D."/>
            <person name="Shu S."/>
            <person name="Goodstein D."/>
            <person name="Barry K."/>
            <person name="Futrell-Griggs M."/>
            <person name="Abernathy B."/>
            <person name="Du J."/>
            <person name="Tian Z."/>
            <person name="Zhu L."/>
            <person name="Gill N."/>
            <person name="Joshi T."/>
            <person name="Libault M."/>
            <person name="Sethuraman A."/>
            <person name="Zhang X.-C."/>
            <person name="Shinozaki K."/>
            <person name="Nguyen H.T."/>
            <person name="Wing R.A."/>
            <person name="Cregan P."/>
            <person name="Specht J."/>
            <person name="Grimwood J."/>
            <person name="Rokhsar D."/>
            <person name="Stacey G."/>
            <person name="Shoemaker R.C."/>
            <person name="Jackson S.A."/>
        </authorList>
    </citation>
    <scope>NUCLEOTIDE SEQUENCE</scope>
    <source>
        <strain evidence="9">cv. Williams 82</strain>
        <tissue evidence="8">Callus</tissue>
    </source>
</reference>
<dbReference type="GO" id="GO:0003677">
    <property type="term" value="F:DNA binding"/>
    <property type="evidence" value="ECO:0007669"/>
    <property type="project" value="UniProtKB-KW"/>
</dbReference>
<keyword evidence="10" id="KW-1185">Reference proteome</keyword>
<dbReference type="SUPFAM" id="SSF54171">
    <property type="entry name" value="DNA-binding domain"/>
    <property type="match status" value="1"/>
</dbReference>
<dbReference type="Gene3D" id="3.30.730.10">
    <property type="entry name" value="AP2/ERF domain"/>
    <property type="match status" value="1"/>
</dbReference>
<comment type="subcellular location">
    <subcellularLocation>
        <location evidence="1">Nucleus</location>
    </subcellularLocation>
</comment>
<accession>K7MYE1</accession>
<evidence type="ECO:0000313" key="8">
    <source>
        <dbReference type="EMBL" id="KRG95323.1"/>
    </source>
</evidence>
<dbReference type="SMART" id="SM00380">
    <property type="entry name" value="AP2"/>
    <property type="match status" value="1"/>
</dbReference>
<dbReference type="OMA" id="YETEGIM"/>
<keyword evidence="5" id="KW-0539">Nucleus</keyword>
<evidence type="ECO:0000313" key="10">
    <source>
        <dbReference type="Proteomes" id="UP000008827"/>
    </source>
</evidence>
<reference evidence="8" key="3">
    <citation type="submission" date="2018-07" db="EMBL/GenBank/DDBJ databases">
        <title>WGS assembly of Glycine max.</title>
        <authorList>
            <person name="Schmutz J."/>
            <person name="Cannon S."/>
            <person name="Schlueter J."/>
            <person name="Ma J."/>
            <person name="Mitros T."/>
            <person name="Nelson W."/>
            <person name="Hyten D."/>
            <person name="Song Q."/>
            <person name="Thelen J."/>
            <person name="Cheng J."/>
            <person name="Xu D."/>
            <person name="Hellsten U."/>
            <person name="May G."/>
            <person name="Yu Y."/>
            <person name="Sakurai T."/>
            <person name="Umezawa T."/>
            <person name="Bhattacharyya M."/>
            <person name="Sandhu D."/>
            <person name="Valliyodan B."/>
            <person name="Lindquist E."/>
            <person name="Peto M."/>
            <person name="Grant D."/>
            <person name="Shu S."/>
            <person name="Goodstein D."/>
            <person name="Barry K."/>
            <person name="Futrell-Griggs M."/>
            <person name="Abernathy B."/>
            <person name="Du J."/>
            <person name="Tian Z."/>
            <person name="Zhu L."/>
            <person name="Gill N."/>
            <person name="Joshi T."/>
            <person name="Libault M."/>
            <person name="Sethuraman A."/>
            <person name="Zhang X."/>
            <person name="Shinozaki K."/>
            <person name="Nguyen H."/>
            <person name="Wing R."/>
            <person name="Cregan P."/>
            <person name="Specht J."/>
            <person name="Grimwood J."/>
            <person name="Rokhsar D."/>
            <person name="Stacey G."/>
            <person name="Shoemaker R."/>
            <person name="Jackson S."/>
        </authorList>
    </citation>
    <scope>NUCLEOTIDE SEQUENCE</scope>
    <source>
        <tissue evidence="8">Callus</tissue>
    </source>
</reference>
<dbReference type="InParanoid" id="K7MYE1"/>
<dbReference type="STRING" id="3847.K7MYE1"/>
<evidence type="ECO:0000256" key="1">
    <source>
        <dbReference type="ARBA" id="ARBA00004123"/>
    </source>
</evidence>
<evidence type="ECO:0000256" key="4">
    <source>
        <dbReference type="ARBA" id="ARBA00023163"/>
    </source>
</evidence>
<dbReference type="EnsemblPlants" id="KRG95323">
    <property type="protein sequence ID" value="KRG95323"/>
    <property type="gene ID" value="GLYMA_19G143400"/>
</dbReference>
<feature type="domain" description="AP2/ERF" evidence="7">
    <location>
        <begin position="56"/>
        <end position="116"/>
    </location>
</feature>
<dbReference type="Gramene" id="KRG95323">
    <property type="protein sequence ID" value="KRG95323"/>
    <property type="gene ID" value="GLYMA_19G143400"/>
</dbReference>
<evidence type="ECO:0000313" key="9">
    <source>
        <dbReference type="EnsemblPlants" id="KRG95323"/>
    </source>
</evidence>
<keyword evidence="3" id="KW-0238">DNA-binding</keyword>
<dbReference type="PANTHER" id="PTHR32467">
    <property type="entry name" value="AP2-LIKE ETHYLENE-RESPONSIVE TRANSCRIPTION FACTOR"/>
    <property type="match status" value="1"/>
</dbReference>
<evidence type="ECO:0000256" key="6">
    <source>
        <dbReference type="SAM" id="MobiDB-lite"/>
    </source>
</evidence>
<dbReference type="InterPro" id="IPR036955">
    <property type="entry name" value="AP2/ERF_dom_sf"/>
</dbReference>
<evidence type="ECO:0000256" key="5">
    <source>
        <dbReference type="ARBA" id="ARBA00023242"/>
    </source>
</evidence>
<evidence type="ECO:0000256" key="2">
    <source>
        <dbReference type="ARBA" id="ARBA00023015"/>
    </source>
</evidence>
<dbReference type="InterPro" id="IPR001471">
    <property type="entry name" value="AP2/ERF_dom"/>
</dbReference>
<dbReference type="HOGENOM" id="CLU_618803_0_0_1"/>
<dbReference type="InterPro" id="IPR016177">
    <property type="entry name" value="DNA-bd_dom_sf"/>
</dbReference>
<proteinExistence type="predicted"/>
<dbReference type="EMBL" id="CM000852">
    <property type="protein sequence ID" value="KRG95323.1"/>
    <property type="molecule type" value="Genomic_DNA"/>
</dbReference>
<dbReference type="GO" id="GO:0003700">
    <property type="term" value="F:DNA-binding transcription factor activity"/>
    <property type="evidence" value="ECO:0007669"/>
    <property type="project" value="InterPro"/>
</dbReference>
<gene>
    <name evidence="8" type="ORF">GLYMA_19G143400</name>
</gene>
<sequence>MSPMQLSVKIGGLNALTNFPVRCYSKEMDEMRWMSTRDYISAVRWTGKDYSDGDSPYRGVYRSYMVPIGKKWEARLGREGSPNLHLGTYYTPEDAARAFDIISIKIKGRDAITNSDLNSYEVDGIMKSQITTAMDGSITLKVDGVDNETEAYPPQTQSVFQHNHQQFINSSSFSRRYQNHNLFSSNPYALGGFIGGVGSSGSGNAYGNSIVNLAAQTAQFTNQNDTLQQPLQTQQSQVNVNNFNQNIRSNNINNNNKQFLSQDSNRSVLSHAPQNLNLDKCVPFPDWPSGFGLLGGNLELEPLRNINSLNVQPLEQVMVNESTGATNGVSSLGTQIQPVEPSNQEFGATQLPFLEVNQSFEPYNFQANTLNQIPHGNLNSSLSDSFQNPSSETNNNGSPGETSGCPIDLDMRDYLNRSYIEDKDFACDFDMFGALVNEDRQGL</sequence>
<reference evidence="9" key="2">
    <citation type="submission" date="2018-02" db="UniProtKB">
        <authorList>
            <consortium name="EnsemblPlants"/>
        </authorList>
    </citation>
    <scope>IDENTIFICATION</scope>
    <source>
        <strain evidence="9">Williams 82</strain>
    </source>
</reference>
<organism evidence="8">
    <name type="scientific">Glycine max</name>
    <name type="common">Soybean</name>
    <name type="synonym">Glycine hispida</name>
    <dbReference type="NCBI Taxonomy" id="3847"/>
    <lineage>
        <taxon>Eukaryota</taxon>
        <taxon>Viridiplantae</taxon>
        <taxon>Streptophyta</taxon>
        <taxon>Embryophyta</taxon>
        <taxon>Tracheophyta</taxon>
        <taxon>Spermatophyta</taxon>
        <taxon>Magnoliopsida</taxon>
        <taxon>eudicotyledons</taxon>
        <taxon>Gunneridae</taxon>
        <taxon>Pentapetalae</taxon>
        <taxon>rosids</taxon>
        <taxon>fabids</taxon>
        <taxon>Fabales</taxon>
        <taxon>Fabaceae</taxon>
        <taxon>Papilionoideae</taxon>
        <taxon>50 kb inversion clade</taxon>
        <taxon>NPAAA clade</taxon>
        <taxon>indigoferoid/millettioid clade</taxon>
        <taxon>Phaseoleae</taxon>
        <taxon>Glycine</taxon>
        <taxon>Glycine subgen. Soja</taxon>
    </lineage>
</organism>